<sequence length="216" mass="23799">MACGEDVAVGPYSRLETLLEVLRMQPQLEMLSLRQMELEPVAEELDAEKCTRQGIAFPRLQKVVVAGDYMDLGLIFRHLALPVSVDLHTDCNVRYSQLDPILPDMCVPIGAMLYSALAGADAEGLSFQDVEVRVGRNRRIGTAFLHIIGTNPRPLPVRAGDADAEASAPKTKMHLTMRHRHQEWMAEEFMGLLAAMLIKVVPGIDGPIALSTEGIR</sequence>
<gene>
    <name evidence="1" type="ORF">FA95DRAFT_1221318</name>
</gene>
<proteinExistence type="predicted"/>
<accession>A0ACB8R3I0</accession>
<reference evidence="1" key="1">
    <citation type="submission" date="2021-02" db="EMBL/GenBank/DDBJ databases">
        <authorList>
            <consortium name="DOE Joint Genome Institute"/>
            <person name="Ahrendt S."/>
            <person name="Looney B.P."/>
            <person name="Miyauchi S."/>
            <person name="Morin E."/>
            <person name="Drula E."/>
            <person name="Courty P.E."/>
            <person name="Chicoki N."/>
            <person name="Fauchery L."/>
            <person name="Kohler A."/>
            <person name="Kuo A."/>
            <person name="Labutti K."/>
            <person name="Pangilinan J."/>
            <person name="Lipzen A."/>
            <person name="Riley R."/>
            <person name="Andreopoulos W."/>
            <person name="He G."/>
            <person name="Johnson J."/>
            <person name="Barry K.W."/>
            <person name="Grigoriev I.V."/>
            <person name="Nagy L."/>
            <person name="Hibbett D."/>
            <person name="Henrissat B."/>
            <person name="Matheny P.B."/>
            <person name="Labbe J."/>
            <person name="Martin F."/>
        </authorList>
    </citation>
    <scope>NUCLEOTIDE SEQUENCE</scope>
    <source>
        <strain evidence="1">FP105234-sp</strain>
    </source>
</reference>
<evidence type="ECO:0000313" key="2">
    <source>
        <dbReference type="Proteomes" id="UP000814033"/>
    </source>
</evidence>
<dbReference type="EMBL" id="MU276504">
    <property type="protein sequence ID" value="KAI0038427.1"/>
    <property type="molecule type" value="Genomic_DNA"/>
</dbReference>
<keyword evidence="2" id="KW-1185">Reference proteome</keyword>
<name>A0ACB8R3I0_9AGAM</name>
<comment type="caution">
    <text evidence="1">The sequence shown here is derived from an EMBL/GenBank/DDBJ whole genome shotgun (WGS) entry which is preliminary data.</text>
</comment>
<evidence type="ECO:0000313" key="1">
    <source>
        <dbReference type="EMBL" id="KAI0038427.1"/>
    </source>
</evidence>
<organism evidence="1 2">
    <name type="scientific">Auriscalpium vulgare</name>
    <dbReference type="NCBI Taxonomy" id="40419"/>
    <lineage>
        <taxon>Eukaryota</taxon>
        <taxon>Fungi</taxon>
        <taxon>Dikarya</taxon>
        <taxon>Basidiomycota</taxon>
        <taxon>Agaricomycotina</taxon>
        <taxon>Agaricomycetes</taxon>
        <taxon>Russulales</taxon>
        <taxon>Auriscalpiaceae</taxon>
        <taxon>Auriscalpium</taxon>
    </lineage>
</organism>
<reference evidence="1" key="2">
    <citation type="journal article" date="2022" name="New Phytol.">
        <title>Evolutionary transition to the ectomycorrhizal habit in the genomes of a hyperdiverse lineage of mushroom-forming fungi.</title>
        <authorList>
            <person name="Looney B."/>
            <person name="Miyauchi S."/>
            <person name="Morin E."/>
            <person name="Drula E."/>
            <person name="Courty P.E."/>
            <person name="Kohler A."/>
            <person name="Kuo A."/>
            <person name="LaButti K."/>
            <person name="Pangilinan J."/>
            <person name="Lipzen A."/>
            <person name="Riley R."/>
            <person name="Andreopoulos W."/>
            <person name="He G."/>
            <person name="Johnson J."/>
            <person name="Nolan M."/>
            <person name="Tritt A."/>
            <person name="Barry K.W."/>
            <person name="Grigoriev I.V."/>
            <person name="Nagy L.G."/>
            <person name="Hibbett D."/>
            <person name="Henrissat B."/>
            <person name="Matheny P.B."/>
            <person name="Labbe J."/>
            <person name="Martin F.M."/>
        </authorList>
    </citation>
    <scope>NUCLEOTIDE SEQUENCE</scope>
    <source>
        <strain evidence="1">FP105234-sp</strain>
    </source>
</reference>
<dbReference type="Proteomes" id="UP000814033">
    <property type="component" value="Unassembled WGS sequence"/>
</dbReference>
<protein>
    <submittedName>
        <fullName evidence="1">Uncharacterized protein</fullName>
    </submittedName>
</protein>